<proteinExistence type="predicted"/>
<dbReference type="EMBL" id="MAAX01000084">
    <property type="protein sequence ID" value="OUS17059.1"/>
    <property type="molecule type" value="Genomic_DNA"/>
</dbReference>
<accession>A0A1Z8B387</accession>
<gene>
    <name evidence="1" type="ORF">A9Q93_05095</name>
</gene>
<protein>
    <submittedName>
        <fullName evidence="1">Uncharacterized protein</fullName>
    </submittedName>
</protein>
<evidence type="ECO:0000313" key="2">
    <source>
        <dbReference type="Proteomes" id="UP000196102"/>
    </source>
</evidence>
<reference evidence="2" key="1">
    <citation type="journal article" date="2017" name="Proc. Natl. Acad. Sci. U.S.A.">
        <title>Simulation of Deepwater Horizon oil plume reveals substrate specialization within a complex community of hydrocarbon-degraders.</title>
        <authorList>
            <person name="Hu P."/>
            <person name="Dubinsky E.A."/>
            <person name="Probst A.J."/>
            <person name="Wang J."/>
            <person name="Sieber C.M.K."/>
            <person name="Tom L.M."/>
            <person name="Gardinali P."/>
            <person name="Banfield J.F."/>
            <person name="Atlas R.M."/>
            <person name="Andersen G.L."/>
        </authorList>
    </citation>
    <scope>NUCLEOTIDE SEQUENCE [LARGE SCALE GENOMIC DNA]</scope>
</reference>
<dbReference type="Proteomes" id="UP000196102">
    <property type="component" value="Unassembled WGS sequence"/>
</dbReference>
<organism evidence="1 2">
    <name type="scientific">Nonlabens dokdonensis</name>
    <dbReference type="NCBI Taxonomy" id="328515"/>
    <lineage>
        <taxon>Bacteria</taxon>
        <taxon>Pseudomonadati</taxon>
        <taxon>Bacteroidota</taxon>
        <taxon>Flavobacteriia</taxon>
        <taxon>Flavobacteriales</taxon>
        <taxon>Flavobacteriaceae</taxon>
        <taxon>Nonlabens</taxon>
    </lineage>
</organism>
<sequence>MAYKSFNVQQVFAIPSLNILCDRLINFNSDLFLTGAAATMINGDATVAATRAVIFITSDKILFSSLKNELPKLWAGAAIISLSDRYLIDIYNLKLEIWLSTKSIVSTTVDGIKTQATNDIPSNLL</sequence>
<dbReference type="AlphaFoldDB" id="A0A1Z8B387"/>
<dbReference type="RefSeq" id="WP_303686317.1">
    <property type="nucleotide sequence ID" value="NZ_CAJXYO010000049.1"/>
</dbReference>
<evidence type="ECO:0000313" key="1">
    <source>
        <dbReference type="EMBL" id="OUS17059.1"/>
    </source>
</evidence>
<comment type="caution">
    <text evidence="1">The sequence shown here is derived from an EMBL/GenBank/DDBJ whole genome shotgun (WGS) entry which is preliminary data.</text>
</comment>
<name>A0A1Z8B387_9FLAO</name>